<dbReference type="InterPro" id="IPR050109">
    <property type="entry name" value="HTH-type_TetR-like_transc_reg"/>
</dbReference>
<dbReference type="Pfam" id="PF00440">
    <property type="entry name" value="TetR_N"/>
    <property type="match status" value="1"/>
</dbReference>
<dbReference type="Proteomes" id="UP001597181">
    <property type="component" value="Unassembled WGS sequence"/>
</dbReference>
<name>A0ABW3TR20_9MICO</name>
<evidence type="ECO:0000256" key="5">
    <source>
        <dbReference type="PROSITE-ProRule" id="PRU00335"/>
    </source>
</evidence>
<dbReference type="Pfam" id="PF13977">
    <property type="entry name" value="TetR_C_6"/>
    <property type="match status" value="1"/>
</dbReference>
<evidence type="ECO:0000313" key="8">
    <source>
        <dbReference type="Proteomes" id="UP001597181"/>
    </source>
</evidence>
<organism evidence="7 8">
    <name type="scientific">Leucobacter albus</name>
    <dbReference type="NCBI Taxonomy" id="272210"/>
    <lineage>
        <taxon>Bacteria</taxon>
        <taxon>Bacillati</taxon>
        <taxon>Actinomycetota</taxon>
        <taxon>Actinomycetes</taxon>
        <taxon>Micrococcales</taxon>
        <taxon>Microbacteriaceae</taxon>
        <taxon>Leucobacter</taxon>
    </lineage>
</organism>
<dbReference type="Gene3D" id="1.10.357.10">
    <property type="entry name" value="Tetracycline Repressor, domain 2"/>
    <property type="match status" value="1"/>
</dbReference>
<comment type="caution">
    <text evidence="7">The sequence shown here is derived from an EMBL/GenBank/DDBJ whole genome shotgun (WGS) entry which is preliminary data.</text>
</comment>
<proteinExistence type="predicted"/>
<sequence length="198" mass="22493">MVRPSVEDERRAQIMAATRRVMVQRGVAMLRVADVAREAGVSPGIVHYYFESKDELIRETFEDNFSSSFERRSALLAEELPADKKLRRLLESYVPVDEATRESWHVWLELWVGALQDEQLRRLNETAYGEWRRLIRDVIDEGVDQGVFVAEGLTSKVNQLIAMIDGLAVQALLGSTVITAEAMRELCAEFVGNHLTLD</sequence>
<keyword evidence="8" id="KW-1185">Reference proteome</keyword>
<dbReference type="InterPro" id="IPR009057">
    <property type="entry name" value="Homeodomain-like_sf"/>
</dbReference>
<reference evidence="8" key="1">
    <citation type="journal article" date="2019" name="Int. J. Syst. Evol. Microbiol.">
        <title>The Global Catalogue of Microorganisms (GCM) 10K type strain sequencing project: providing services to taxonomists for standard genome sequencing and annotation.</title>
        <authorList>
            <consortium name="The Broad Institute Genomics Platform"/>
            <consortium name="The Broad Institute Genome Sequencing Center for Infectious Disease"/>
            <person name="Wu L."/>
            <person name="Ma J."/>
        </authorList>
    </citation>
    <scope>NUCLEOTIDE SEQUENCE [LARGE SCALE GENOMIC DNA]</scope>
    <source>
        <strain evidence="8">CCUG 50213</strain>
    </source>
</reference>
<keyword evidence="1" id="KW-0678">Repressor</keyword>
<dbReference type="InterPro" id="IPR001647">
    <property type="entry name" value="HTH_TetR"/>
</dbReference>
<dbReference type="PANTHER" id="PTHR30055:SF200">
    <property type="entry name" value="HTH-TYPE TRANSCRIPTIONAL REPRESSOR BDCR"/>
    <property type="match status" value="1"/>
</dbReference>
<feature type="DNA-binding region" description="H-T-H motif" evidence="5">
    <location>
        <begin position="31"/>
        <end position="50"/>
    </location>
</feature>
<keyword evidence="4" id="KW-0804">Transcription</keyword>
<dbReference type="PANTHER" id="PTHR30055">
    <property type="entry name" value="HTH-TYPE TRANSCRIPTIONAL REGULATOR RUTR"/>
    <property type="match status" value="1"/>
</dbReference>
<dbReference type="PROSITE" id="PS50977">
    <property type="entry name" value="HTH_TETR_2"/>
    <property type="match status" value="1"/>
</dbReference>
<evidence type="ECO:0000256" key="4">
    <source>
        <dbReference type="ARBA" id="ARBA00023163"/>
    </source>
</evidence>
<keyword evidence="2" id="KW-0805">Transcription regulation</keyword>
<evidence type="ECO:0000259" key="6">
    <source>
        <dbReference type="PROSITE" id="PS50977"/>
    </source>
</evidence>
<dbReference type="RefSeq" id="WP_343961496.1">
    <property type="nucleotide sequence ID" value="NZ_BAAAKZ010000012.1"/>
</dbReference>
<evidence type="ECO:0000313" key="7">
    <source>
        <dbReference type="EMBL" id="MFD1203171.1"/>
    </source>
</evidence>
<dbReference type="InterPro" id="IPR039538">
    <property type="entry name" value="BetI_C"/>
</dbReference>
<accession>A0ABW3TR20</accession>
<evidence type="ECO:0000256" key="2">
    <source>
        <dbReference type="ARBA" id="ARBA00023015"/>
    </source>
</evidence>
<evidence type="ECO:0000256" key="3">
    <source>
        <dbReference type="ARBA" id="ARBA00023125"/>
    </source>
</evidence>
<dbReference type="SUPFAM" id="SSF46689">
    <property type="entry name" value="Homeodomain-like"/>
    <property type="match status" value="1"/>
</dbReference>
<keyword evidence="3 5" id="KW-0238">DNA-binding</keyword>
<protein>
    <submittedName>
        <fullName evidence="7">TetR/AcrR family transcriptional regulator</fullName>
    </submittedName>
</protein>
<dbReference type="PRINTS" id="PR00455">
    <property type="entry name" value="HTHTETR"/>
</dbReference>
<dbReference type="InterPro" id="IPR036271">
    <property type="entry name" value="Tet_transcr_reg_TetR-rel_C_sf"/>
</dbReference>
<dbReference type="SUPFAM" id="SSF48498">
    <property type="entry name" value="Tetracyclin repressor-like, C-terminal domain"/>
    <property type="match status" value="1"/>
</dbReference>
<gene>
    <name evidence="7" type="ORF">ACFQ3U_14830</name>
</gene>
<feature type="domain" description="HTH tetR-type" evidence="6">
    <location>
        <begin position="8"/>
        <end position="68"/>
    </location>
</feature>
<dbReference type="EMBL" id="JBHTLY010000009">
    <property type="protein sequence ID" value="MFD1203171.1"/>
    <property type="molecule type" value="Genomic_DNA"/>
</dbReference>
<evidence type="ECO:0000256" key="1">
    <source>
        <dbReference type="ARBA" id="ARBA00022491"/>
    </source>
</evidence>